<dbReference type="InterPro" id="IPR008983">
    <property type="entry name" value="Tumour_necrosis_fac-like_dom"/>
</dbReference>
<evidence type="ECO:0000256" key="2">
    <source>
        <dbReference type="ARBA" id="ARBA00022525"/>
    </source>
</evidence>
<dbReference type="PRINTS" id="PR00007">
    <property type="entry name" value="COMPLEMNTC1Q"/>
</dbReference>
<reference evidence="6" key="2">
    <citation type="submission" date="2025-09" db="UniProtKB">
        <authorList>
            <consortium name="Ensembl"/>
        </authorList>
    </citation>
    <scope>IDENTIFICATION</scope>
</reference>
<dbReference type="PANTHER" id="PTHR22923">
    <property type="entry name" value="CEREBELLIN-RELATED"/>
    <property type="match status" value="1"/>
</dbReference>
<organism evidence="6 7">
    <name type="scientific">Sinocyclocheilus rhinocerous</name>
    <dbReference type="NCBI Taxonomy" id="307959"/>
    <lineage>
        <taxon>Eukaryota</taxon>
        <taxon>Metazoa</taxon>
        <taxon>Chordata</taxon>
        <taxon>Craniata</taxon>
        <taxon>Vertebrata</taxon>
        <taxon>Euteleostomi</taxon>
        <taxon>Actinopterygii</taxon>
        <taxon>Neopterygii</taxon>
        <taxon>Teleostei</taxon>
        <taxon>Ostariophysi</taxon>
        <taxon>Cypriniformes</taxon>
        <taxon>Cyprinidae</taxon>
        <taxon>Cyprininae</taxon>
        <taxon>Sinocyclocheilus</taxon>
    </lineage>
</organism>
<keyword evidence="7" id="KW-1185">Reference proteome</keyword>
<dbReference type="Pfam" id="PF00386">
    <property type="entry name" value="C1q"/>
    <property type="match status" value="1"/>
</dbReference>
<evidence type="ECO:0000256" key="1">
    <source>
        <dbReference type="ARBA" id="ARBA00004613"/>
    </source>
</evidence>
<dbReference type="Ensembl" id="ENSSRHT00000036554.1">
    <property type="protein sequence ID" value="ENSSRHP00000035518.1"/>
    <property type="gene ID" value="ENSSRHG00000018228.1"/>
</dbReference>
<sequence>VRVTIVVLLLNKSLTVLIFTITELLTCPFKKLCTDLLKELGASEEKLQATETRLKALENTVQEQMSRLAKSEAEIEKIQMENRDRQKVAFSASVGVGFFGPFNTDVTLVYKNAITNVGGAYNQVTGIFTAPVRGVYYFSFFYHCQADQPTQLALYRNGNQVAITQHHKSSCYTENGGNGVTLLLDKGEQVYIVLRKDTRIWDDKHFSLFSGFLINAM</sequence>
<dbReference type="SMART" id="SM00110">
    <property type="entry name" value="C1Q"/>
    <property type="match status" value="1"/>
</dbReference>
<dbReference type="PROSITE" id="PS50871">
    <property type="entry name" value="C1Q"/>
    <property type="match status" value="1"/>
</dbReference>
<keyword evidence="2" id="KW-0964">Secreted</keyword>
<evidence type="ECO:0000256" key="3">
    <source>
        <dbReference type="ARBA" id="ARBA00022729"/>
    </source>
</evidence>
<feature type="domain" description="C1q" evidence="5">
    <location>
        <begin position="83"/>
        <end position="217"/>
    </location>
</feature>
<dbReference type="AlphaFoldDB" id="A0A673I4P6"/>
<dbReference type="InterPro" id="IPR050822">
    <property type="entry name" value="Cerebellin_Synaptic_Org"/>
</dbReference>
<comment type="subcellular location">
    <subcellularLocation>
        <location evidence="1">Secreted</location>
    </subcellularLocation>
</comment>
<protein>
    <recommendedName>
        <fullName evidence="5">C1q domain-containing protein</fullName>
    </recommendedName>
</protein>
<evidence type="ECO:0000256" key="4">
    <source>
        <dbReference type="SAM" id="Coils"/>
    </source>
</evidence>
<dbReference type="Gene3D" id="2.60.120.40">
    <property type="match status" value="1"/>
</dbReference>
<evidence type="ECO:0000259" key="5">
    <source>
        <dbReference type="PROSITE" id="PS50871"/>
    </source>
</evidence>
<feature type="coiled-coil region" evidence="4">
    <location>
        <begin position="40"/>
        <end position="81"/>
    </location>
</feature>
<dbReference type="InterPro" id="IPR001073">
    <property type="entry name" value="C1q_dom"/>
</dbReference>
<dbReference type="PANTHER" id="PTHR22923:SF102">
    <property type="entry name" value="CEREBELLIN 13-RELATED"/>
    <property type="match status" value="1"/>
</dbReference>
<keyword evidence="4" id="KW-0175">Coiled coil</keyword>
<accession>A0A673I4P6</accession>
<name>A0A673I4P6_9TELE</name>
<proteinExistence type="predicted"/>
<dbReference type="SUPFAM" id="SSF49842">
    <property type="entry name" value="TNF-like"/>
    <property type="match status" value="1"/>
</dbReference>
<dbReference type="Proteomes" id="UP000472270">
    <property type="component" value="Unassembled WGS sequence"/>
</dbReference>
<evidence type="ECO:0000313" key="7">
    <source>
        <dbReference type="Proteomes" id="UP000472270"/>
    </source>
</evidence>
<dbReference type="GO" id="GO:0005576">
    <property type="term" value="C:extracellular region"/>
    <property type="evidence" value="ECO:0007669"/>
    <property type="project" value="UniProtKB-SubCell"/>
</dbReference>
<reference evidence="6" key="1">
    <citation type="submission" date="2025-08" db="UniProtKB">
        <authorList>
            <consortium name="Ensembl"/>
        </authorList>
    </citation>
    <scope>IDENTIFICATION</scope>
</reference>
<evidence type="ECO:0000313" key="6">
    <source>
        <dbReference type="Ensembl" id="ENSSRHP00000035518.1"/>
    </source>
</evidence>
<keyword evidence="3" id="KW-0732">Signal</keyword>